<feature type="transmembrane region" description="Helical" evidence="1">
    <location>
        <begin position="285"/>
        <end position="304"/>
    </location>
</feature>
<dbReference type="RefSeq" id="WP_213351687.1">
    <property type="nucleotide sequence ID" value="NZ_JAHBGB010000006.1"/>
</dbReference>
<keyword evidence="2" id="KW-0436">Ligase</keyword>
<feature type="transmembrane region" description="Helical" evidence="1">
    <location>
        <begin position="313"/>
        <end position="332"/>
    </location>
</feature>
<feature type="transmembrane region" description="Helical" evidence="1">
    <location>
        <begin position="82"/>
        <end position="104"/>
    </location>
</feature>
<feature type="transmembrane region" description="Helical" evidence="1">
    <location>
        <begin position="38"/>
        <end position="61"/>
    </location>
</feature>
<evidence type="ECO:0000313" key="2">
    <source>
        <dbReference type="EMBL" id="MFD2141893.1"/>
    </source>
</evidence>
<dbReference type="GO" id="GO:0016874">
    <property type="term" value="F:ligase activity"/>
    <property type="evidence" value="ECO:0007669"/>
    <property type="project" value="UniProtKB-KW"/>
</dbReference>
<feature type="transmembrane region" description="Helical" evidence="1">
    <location>
        <begin position="135"/>
        <end position="154"/>
    </location>
</feature>
<reference evidence="3" key="1">
    <citation type="journal article" date="2019" name="Int. J. Syst. Evol. Microbiol.">
        <title>The Global Catalogue of Microorganisms (GCM) 10K type strain sequencing project: providing services to taxonomists for standard genome sequencing and annotation.</title>
        <authorList>
            <consortium name="The Broad Institute Genomics Platform"/>
            <consortium name="The Broad Institute Genome Sequencing Center for Infectious Disease"/>
            <person name="Wu L."/>
            <person name="Ma J."/>
        </authorList>
    </citation>
    <scope>NUCLEOTIDE SEQUENCE [LARGE SCALE GENOMIC DNA]</scope>
    <source>
        <strain evidence="3">CCM 7435</strain>
    </source>
</reference>
<name>A0ABW4Z0G6_9HYPH</name>
<proteinExistence type="predicted"/>
<keyword evidence="1" id="KW-1133">Transmembrane helix</keyword>
<feature type="transmembrane region" description="Helical" evidence="1">
    <location>
        <begin position="264"/>
        <end position="279"/>
    </location>
</feature>
<gene>
    <name evidence="2" type="ORF">ACFSNC_15900</name>
</gene>
<evidence type="ECO:0000313" key="3">
    <source>
        <dbReference type="Proteomes" id="UP001597299"/>
    </source>
</evidence>
<dbReference type="EMBL" id="JBHUHD010000001">
    <property type="protein sequence ID" value="MFD2141893.1"/>
    <property type="molecule type" value="Genomic_DNA"/>
</dbReference>
<evidence type="ECO:0000256" key="1">
    <source>
        <dbReference type="SAM" id="Phobius"/>
    </source>
</evidence>
<keyword evidence="1" id="KW-0472">Membrane</keyword>
<feature type="transmembrane region" description="Helical" evidence="1">
    <location>
        <begin position="175"/>
        <end position="197"/>
    </location>
</feature>
<keyword evidence="1" id="KW-0812">Transmembrane</keyword>
<accession>A0ABW4Z0G6</accession>
<dbReference type="Proteomes" id="UP001597299">
    <property type="component" value="Unassembled WGS sequence"/>
</dbReference>
<sequence>MQTILIGLAICLALLFAGRTRGASLIVALIASVAFGSTSIASLGGLGTPLIYVVFELALIVSVLTRRRFVDDLARLFRLRPVAWIVLALLVYASGSAIVLPRLFAGMTGAFVPVDGLVSEVPLAPVSGNIAQSGYFVLGGCAFFALSLLLLAASAAAPAKGASPSSREPGSGEALLLRAIGKGFFFWIGLNAASGAIDLAGKMAGAGDVLFPLRTAGYALLTETEHAGFWRVAGLHPEASAFGAAALAGLAFSFTYWRASRSRSALALTILLLSLTLLSTSSTAYGGLVVLMLAALLAAARSLLRGRPLRTDAIWLGAALVAATVVLAMLLVDDEAFAKVETLLRATIFEKSTSASGVERAYWNQRSLDSFFTTSMLGIGLGSSRSSSWVIAVLSQLGLIGSVLLGLLVGLIAWPGRRRAWGDPPVGSQARRVIALHDGVRAAALTLLLAATIGGGSADPGVLFFISLATVLGCRHYLDRYARPSPVRRPVRSPWPHPEGQPA</sequence>
<feature type="transmembrane region" description="Helical" evidence="1">
    <location>
        <begin position="239"/>
        <end position="257"/>
    </location>
</feature>
<protein>
    <submittedName>
        <fullName evidence="2">O-antigen ligase family protein</fullName>
    </submittedName>
</protein>
<feature type="transmembrane region" description="Helical" evidence="1">
    <location>
        <begin position="389"/>
        <end position="414"/>
    </location>
</feature>
<keyword evidence="3" id="KW-1185">Reference proteome</keyword>
<organism evidence="2 3">
    <name type="scientific">Ancylobacter oerskovii</name>
    <dbReference type="NCBI Taxonomy" id="459519"/>
    <lineage>
        <taxon>Bacteria</taxon>
        <taxon>Pseudomonadati</taxon>
        <taxon>Pseudomonadota</taxon>
        <taxon>Alphaproteobacteria</taxon>
        <taxon>Hyphomicrobiales</taxon>
        <taxon>Xanthobacteraceae</taxon>
        <taxon>Ancylobacter</taxon>
    </lineage>
</organism>
<comment type="caution">
    <text evidence="2">The sequence shown here is derived from an EMBL/GenBank/DDBJ whole genome shotgun (WGS) entry which is preliminary data.</text>
</comment>